<proteinExistence type="predicted"/>
<dbReference type="HOGENOM" id="CLU_1451791_0_0_6"/>
<gene>
    <name evidence="2" type="ORF">THII_1041</name>
</gene>
<sequence>MLQLNNSFSKEFQQNLRLRIGSGLIVIILVTYAILELNDYHHRFQQDYHNAVAQLSQLQTVATQKQWPDRAAETQQLLTQLEARLWQANTKGLAQATFQKWFNDQVNLTKINNARLTVDPAIEVEHYSYLWQVTAQLEGQFESNKVNNLLLAIAQNIQMTVTERFDIFPSASNPKFTLIITAYFQKV</sequence>
<name>A0A090ACB3_9GAMM</name>
<evidence type="ECO:0000256" key="1">
    <source>
        <dbReference type="SAM" id="Phobius"/>
    </source>
</evidence>
<dbReference type="Proteomes" id="UP000031623">
    <property type="component" value="Chromosome"/>
</dbReference>
<evidence type="ECO:0000313" key="3">
    <source>
        <dbReference type="Proteomes" id="UP000031623"/>
    </source>
</evidence>
<dbReference type="KEGG" id="tig:THII_1041"/>
<organism evidence="2 3">
    <name type="scientific">Thioploca ingrica</name>
    <dbReference type="NCBI Taxonomy" id="40754"/>
    <lineage>
        <taxon>Bacteria</taxon>
        <taxon>Pseudomonadati</taxon>
        <taxon>Pseudomonadota</taxon>
        <taxon>Gammaproteobacteria</taxon>
        <taxon>Thiotrichales</taxon>
        <taxon>Thiotrichaceae</taxon>
        <taxon>Thioploca</taxon>
    </lineage>
</organism>
<keyword evidence="1" id="KW-0472">Membrane</keyword>
<dbReference type="STRING" id="40754.THII_1041"/>
<keyword evidence="1" id="KW-0812">Transmembrane</keyword>
<dbReference type="EMBL" id="AP014633">
    <property type="protein sequence ID" value="BAP55338.1"/>
    <property type="molecule type" value="Genomic_DNA"/>
</dbReference>
<keyword evidence="3" id="KW-1185">Reference proteome</keyword>
<dbReference type="AlphaFoldDB" id="A0A090ACB3"/>
<dbReference type="OrthoDB" id="5700966at2"/>
<protein>
    <submittedName>
        <fullName evidence="2">Uncharacterized protein</fullName>
    </submittedName>
</protein>
<reference evidence="2 3" key="1">
    <citation type="journal article" date="2014" name="ISME J.">
        <title>Ecophysiology of Thioploca ingrica as revealed by the complete genome sequence supplemented with proteomic evidence.</title>
        <authorList>
            <person name="Kojima H."/>
            <person name="Ogura Y."/>
            <person name="Yamamoto N."/>
            <person name="Togashi T."/>
            <person name="Mori H."/>
            <person name="Watanabe T."/>
            <person name="Nemoto F."/>
            <person name="Kurokawa K."/>
            <person name="Hayashi T."/>
            <person name="Fukui M."/>
        </authorList>
    </citation>
    <scope>NUCLEOTIDE SEQUENCE [LARGE SCALE GENOMIC DNA]</scope>
</reference>
<keyword evidence="1" id="KW-1133">Transmembrane helix</keyword>
<evidence type="ECO:0000313" key="2">
    <source>
        <dbReference type="EMBL" id="BAP55338.1"/>
    </source>
</evidence>
<accession>A0A090ACB3</accession>
<feature type="transmembrane region" description="Helical" evidence="1">
    <location>
        <begin position="16"/>
        <end position="35"/>
    </location>
</feature>